<evidence type="ECO:0000256" key="3">
    <source>
        <dbReference type="ARBA" id="ARBA00022525"/>
    </source>
</evidence>
<dbReference type="InterPro" id="IPR008735">
    <property type="entry name" value="PSP94"/>
</dbReference>
<dbReference type="OrthoDB" id="9969981at2759"/>
<name>A0A7K6QID1_9PASS</name>
<comment type="similarity">
    <text evidence="2">Belongs to the beta-microseminoprotein family.</text>
</comment>
<comment type="subcellular location">
    <subcellularLocation>
        <location evidence="1">Secreted</location>
    </subcellularLocation>
</comment>
<dbReference type="EMBL" id="VZRZ01002431">
    <property type="protein sequence ID" value="NWW73204.1"/>
    <property type="molecule type" value="Genomic_DNA"/>
</dbReference>
<dbReference type="PANTHER" id="PTHR10500:SF0">
    <property type="entry name" value="SCO-SPONDIN-LIKE"/>
    <property type="match status" value="1"/>
</dbReference>
<evidence type="ECO:0000256" key="1">
    <source>
        <dbReference type="ARBA" id="ARBA00004613"/>
    </source>
</evidence>
<comment type="caution">
    <text evidence="5">The sequence shown here is derived from an EMBL/GenBank/DDBJ whole genome shotgun (WGS) entry which is preliminary data.</text>
</comment>
<accession>A0A7K6QID1</accession>
<dbReference type="AlphaFoldDB" id="A0A7K6QID1"/>
<dbReference type="Proteomes" id="UP000580879">
    <property type="component" value="Unassembled WGS sequence"/>
</dbReference>
<evidence type="ECO:0000313" key="5">
    <source>
        <dbReference type="EMBL" id="NWW73204.1"/>
    </source>
</evidence>
<evidence type="ECO:0000256" key="2">
    <source>
        <dbReference type="ARBA" id="ARBA00010352"/>
    </source>
</evidence>
<feature type="non-terminal residue" evidence="5">
    <location>
        <position position="75"/>
    </location>
</feature>
<evidence type="ECO:0000256" key="4">
    <source>
        <dbReference type="ARBA" id="ARBA00023157"/>
    </source>
</evidence>
<evidence type="ECO:0000313" key="6">
    <source>
        <dbReference type="Proteomes" id="UP000580879"/>
    </source>
</evidence>
<keyword evidence="6" id="KW-1185">Reference proteome</keyword>
<reference evidence="5 6" key="1">
    <citation type="submission" date="2019-09" db="EMBL/GenBank/DDBJ databases">
        <title>Bird 10,000 Genomes (B10K) Project - Family phase.</title>
        <authorList>
            <person name="Zhang G."/>
        </authorList>
    </citation>
    <scope>NUCLEOTIDE SEQUENCE [LARGE SCALE GENOMIC DNA]</scope>
    <source>
        <strain evidence="5">B10K-DU-029-53</strain>
    </source>
</reference>
<sequence>GCILNGKLYPLGEIDRTEGCFTCSCSQYIMSCCSLFHTPRNYDGKNCKVLFNKKTCNYDVVEKNDPSKICSHSRV</sequence>
<dbReference type="GO" id="GO:0005576">
    <property type="term" value="C:extracellular region"/>
    <property type="evidence" value="ECO:0007669"/>
    <property type="project" value="UniProtKB-SubCell"/>
</dbReference>
<feature type="non-terminal residue" evidence="5">
    <location>
        <position position="1"/>
    </location>
</feature>
<dbReference type="PANTHER" id="PTHR10500">
    <property type="entry name" value="BETA-MICROSEMINOPROTEIN"/>
    <property type="match status" value="1"/>
</dbReference>
<dbReference type="Pfam" id="PF05825">
    <property type="entry name" value="PSP94"/>
    <property type="match status" value="1"/>
</dbReference>
<keyword evidence="3" id="KW-0964">Secreted</keyword>
<organism evidence="5 6">
    <name type="scientific">Climacteris rufus</name>
    <name type="common">rufous treecreeper</name>
    <dbReference type="NCBI Taxonomy" id="47695"/>
    <lineage>
        <taxon>Eukaryota</taxon>
        <taxon>Metazoa</taxon>
        <taxon>Chordata</taxon>
        <taxon>Craniata</taxon>
        <taxon>Vertebrata</taxon>
        <taxon>Euteleostomi</taxon>
        <taxon>Archelosauria</taxon>
        <taxon>Archosauria</taxon>
        <taxon>Dinosauria</taxon>
        <taxon>Saurischia</taxon>
        <taxon>Theropoda</taxon>
        <taxon>Coelurosauria</taxon>
        <taxon>Aves</taxon>
        <taxon>Neognathae</taxon>
        <taxon>Neoaves</taxon>
        <taxon>Telluraves</taxon>
        <taxon>Australaves</taxon>
        <taxon>Passeriformes</taxon>
        <taxon>Climacteridae</taxon>
        <taxon>Climacteris</taxon>
    </lineage>
</organism>
<proteinExistence type="inferred from homology"/>
<keyword evidence="4" id="KW-1015">Disulfide bond</keyword>
<dbReference type="Gene3D" id="2.20.25.590">
    <property type="match status" value="1"/>
</dbReference>
<dbReference type="Gene3D" id="2.10.70.10">
    <property type="entry name" value="Complement Module, domain 1"/>
    <property type="match status" value="1"/>
</dbReference>
<gene>
    <name evidence="5" type="primary">Msmb_1</name>
    <name evidence="5" type="ORF">CLIRUF_R13364</name>
</gene>
<protein>
    <submittedName>
        <fullName evidence="5">MSMB protein</fullName>
    </submittedName>
</protein>